<evidence type="ECO:0000313" key="7">
    <source>
        <dbReference type="EMBL" id="COX28544.1"/>
    </source>
</evidence>
<dbReference type="Proteomes" id="UP000044938">
    <property type="component" value="Unassembled WGS sequence"/>
</dbReference>
<dbReference type="EMBL" id="CFOE01000215">
    <property type="protein sequence ID" value="CFE39512.1"/>
    <property type="molecule type" value="Genomic_DNA"/>
</dbReference>
<evidence type="ECO:0000313" key="1">
    <source>
        <dbReference type="EMBL" id="CFE39512.1"/>
    </source>
</evidence>
<dbReference type="Proteomes" id="UP000038802">
    <property type="component" value="Unassembled WGS sequence"/>
</dbReference>
<accession>A0A0T9G033</accession>
<evidence type="ECO:0000313" key="2">
    <source>
        <dbReference type="EMBL" id="CFE48935.1"/>
    </source>
</evidence>
<dbReference type="Proteomes" id="UP000039021">
    <property type="component" value="Unassembled WGS sequence"/>
</dbReference>
<dbReference type="EMBL" id="CSAJ01000058">
    <property type="protein sequence ID" value="COV68562.1"/>
    <property type="molecule type" value="Genomic_DNA"/>
</dbReference>
<reference evidence="7" key="3">
    <citation type="submission" date="2015-03" db="EMBL/GenBank/DDBJ databases">
        <authorList>
            <consortium name="Pathogen Informatics"/>
            <person name="Murphy D."/>
        </authorList>
    </citation>
    <scope>NUCLEOTIDE SEQUENCE</scope>
    <source>
        <strain evidence="7">N09902308</strain>
    </source>
</reference>
<evidence type="ECO:0000313" key="14">
    <source>
        <dbReference type="Proteomes" id="UP000046947"/>
    </source>
</evidence>
<protein>
    <submittedName>
        <fullName evidence="6">Uncharacterized protein</fullName>
    </submittedName>
</protein>
<evidence type="ECO:0000313" key="9">
    <source>
        <dbReference type="Proteomes" id="UP000038802"/>
    </source>
</evidence>
<evidence type="ECO:0000313" key="12">
    <source>
        <dbReference type="Proteomes" id="UP000045842"/>
    </source>
</evidence>
<evidence type="ECO:0000313" key="15">
    <source>
        <dbReference type="Proteomes" id="UP000048289"/>
    </source>
</evidence>
<evidence type="ECO:0000313" key="16">
    <source>
        <dbReference type="Proteomes" id="UP000048600"/>
    </source>
</evidence>
<dbReference type="Proteomes" id="UP000048289">
    <property type="component" value="Unassembled WGS sequence"/>
</dbReference>
<dbReference type="Proteomes" id="UP000048600">
    <property type="component" value="Unassembled WGS sequence"/>
</dbReference>
<dbReference type="EMBL" id="CFOH01000158">
    <property type="protein sequence ID" value="CFE48935.1"/>
    <property type="molecule type" value="Genomic_DNA"/>
</dbReference>
<dbReference type="EMBL" id="CHKL01000880">
    <property type="protein sequence ID" value="COX40943.1"/>
    <property type="molecule type" value="Genomic_DNA"/>
</dbReference>
<dbReference type="EMBL" id="CGCX01002730">
    <property type="protein sequence ID" value="CFS15587.1"/>
    <property type="molecule type" value="Genomic_DNA"/>
</dbReference>
<name>A0A0T9G033_MYCTX</name>
<evidence type="ECO:0000313" key="4">
    <source>
        <dbReference type="EMBL" id="COV44331.1"/>
    </source>
</evidence>
<evidence type="ECO:0000313" key="5">
    <source>
        <dbReference type="EMBL" id="COV68562.1"/>
    </source>
</evidence>
<dbReference type="AlphaFoldDB" id="A0A0T9G033"/>
<dbReference type="EMBL" id="CSAE01000888">
    <property type="protein sequence ID" value="COX04669.1"/>
    <property type="molecule type" value="Genomic_DNA"/>
</dbReference>
<dbReference type="EMBL" id="CSBK01000342">
    <property type="protein sequence ID" value="COX28544.1"/>
    <property type="molecule type" value="Genomic_DNA"/>
</dbReference>
<evidence type="ECO:0000313" key="6">
    <source>
        <dbReference type="EMBL" id="COX04669.1"/>
    </source>
</evidence>
<evidence type="ECO:0000313" key="13">
    <source>
        <dbReference type="Proteomes" id="UP000046680"/>
    </source>
</evidence>
<evidence type="ECO:0000313" key="8">
    <source>
        <dbReference type="EMBL" id="COX40943.1"/>
    </source>
</evidence>
<sequence>MTIDITRKSCSVSGCDASIRTMATSAESMAACVRTEA</sequence>
<evidence type="ECO:0000313" key="10">
    <source>
        <dbReference type="Proteomes" id="UP000039021"/>
    </source>
</evidence>
<evidence type="ECO:0000313" key="11">
    <source>
        <dbReference type="Proteomes" id="UP000044938"/>
    </source>
</evidence>
<proteinExistence type="predicted"/>
<dbReference type="Proteomes" id="UP000046947">
    <property type="component" value="Unassembled WGS sequence"/>
</dbReference>
<dbReference type="EMBL" id="CSAD01000222">
    <property type="protein sequence ID" value="COV44331.1"/>
    <property type="molecule type" value="Genomic_DNA"/>
</dbReference>
<dbReference type="Proteomes" id="UP000045842">
    <property type="component" value="Unassembled WGS sequence"/>
</dbReference>
<reference evidence="9 10" key="1">
    <citation type="submission" date="2015-03" db="EMBL/GenBank/DDBJ databases">
        <authorList>
            <consortium name="Pathogen Informatics"/>
        </authorList>
    </citation>
    <scope>NUCLEOTIDE SEQUENCE [LARGE SCALE GENOMIC DNA]</scope>
    <source>
        <strain evidence="3 13">C09601061</strain>
        <strain evidence="4 12">G09801536</strain>
        <strain evidence="1 15">G09901357</strain>
        <strain evidence="2 14">H09601792</strain>
        <strain evidence="9">K00500041</strain>
        <strain evidence="5 11">M09401471</strain>
        <strain evidence="10">N09902308</strain>
        <strain evidence="8 16">P00601463</strain>
    </source>
</reference>
<evidence type="ECO:0000313" key="3">
    <source>
        <dbReference type="EMBL" id="CFS15587.1"/>
    </source>
</evidence>
<reference evidence="6" key="2">
    <citation type="submission" date="2015-03" db="EMBL/GenBank/DDBJ databases">
        <authorList>
            <person name="Murphy D."/>
        </authorList>
    </citation>
    <scope>NUCLEOTIDE SEQUENCE [LARGE SCALE GENOMIC DNA]</scope>
    <source>
        <strain evidence="6">K00500041</strain>
    </source>
</reference>
<gene>
    <name evidence="3" type="ORF">ERS007657_04287</name>
    <name evidence="4" type="ORF">ERS007679_01852</name>
    <name evidence="1" type="ORF">ERS007681_01892</name>
    <name evidence="2" type="ORF">ERS007688_01290</name>
    <name evidence="6" type="ORF">ERS007703_04674</name>
    <name evidence="5" type="ORF">ERS007720_00720</name>
    <name evidence="7" type="ORF">ERS007739_01004</name>
    <name evidence="8" type="ORF">ERS007741_04343</name>
</gene>
<organism evidence="6 9">
    <name type="scientific">Mycobacterium tuberculosis</name>
    <dbReference type="NCBI Taxonomy" id="1773"/>
    <lineage>
        <taxon>Bacteria</taxon>
        <taxon>Bacillati</taxon>
        <taxon>Actinomycetota</taxon>
        <taxon>Actinomycetes</taxon>
        <taxon>Mycobacteriales</taxon>
        <taxon>Mycobacteriaceae</taxon>
        <taxon>Mycobacterium</taxon>
        <taxon>Mycobacterium tuberculosis complex</taxon>
    </lineage>
</organism>
<dbReference type="Proteomes" id="UP000046680">
    <property type="component" value="Unassembled WGS sequence"/>
</dbReference>